<proteinExistence type="predicted"/>
<comment type="caution">
    <text evidence="1">The sequence shown here is derived from an EMBL/GenBank/DDBJ whole genome shotgun (WGS) entry which is preliminary data.</text>
</comment>
<protein>
    <submittedName>
        <fullName evidence="1">Uncharacterized protein</fullName>
    </submittedName>
</protein>
<gene>
    <name evidence="1" type="ORF">DWX36_13045</name>
</gene>
<dbReference type="Pfam" id="PF20765">
    <property type="entry name" value="Phage_tail_terminator_8"/>
    <property type="match status" value="1"/>
</dbReference>
<organism evidence="1 2">
    <name type="scientific">Mediterraneibacter gnavus</name>
    <name type="common">Ruminococcus gnavus</name>
    <dbReference type="NCBI Taxonomy" id="33038"/>
    <lineage>
        <taxon>Bacteria</taxon>
        <taxon>Bacillati</taxon>
        <taxon>Bacillota</taxon>
        <taxon>Clostridia</taxon>
        <taxon>Lachnospirales</taxon>
        <taxon>Lachnospiraceae</taxon>
        <taxon>Mediterraneibacter</taxon>
    </lineage>
</organism>
<sequence length="158" mass="17992">MRLLNSVCRVIASAYSGVPVHIEEVPNNFERNSFYVTLATGSSELKNINVYEDDPIFQIVYFAKRNEANQVVAEKLYEVKEELKRLFLLKRVVPVIPLAGVKEKPRYAKIENYSDDVRVSEGALYVKITLNFTEDVPVEDNYELIGDVDIETKTVTNG</sequence>
<dbReference type="AlphaFoldDB" id="A0A412NEW1"/>
<dbReference type="RefSeq" id="WP_118047225.1">
    <property type="nucleotide sequence ID" value="NZ_JAAILZ010000002.1"/>
</dbReference>
<dbReference type="EMBL" id="QRWQ01000014">
    <property type="protein sequence ID" value="RGT37003.1"/>
    <property type="molecule type" value="Genomic_DNA"/>
</dbReference>
<accession>A0A412NEW1</accession>
<dbReference type="Proteomes" id="UP000283834">
    <property type="component" value="Unassembled WGS sequence"/>
</dbReference>
<evidence type="ECO:0000313" key="2">
    <source>
        <dbReference type="Proteomes" id="UP000283834"/>
    </source>
</evidence>
<reference evidence="1 2" key="1">
    <citation type="submission" date="2018-08" db="EMBL/GenBank/DDBJ databases">
        <title>A genome reference for cultivated species of the human gut microbiota.</title>
        <authorList>
            <person name="Zou Y."/>
            <person name="Xue W."/>
            <person name="Luo G."/>
        </authorList>
    </citation>
    <scope>NUCLEOTIDE SEQUENCE [LARGE SCALE GENOMIC DNA]</scope>
    <source>
        <strain evidence="1 2">AF19-16AC</strain>
    </source>
</reference>
<evidence type="ECO:0000313" key="1">
    <source>
        <dbReference type="EMBL" id="RGT37003.1"/>
    </source>
</evidence>
<name>A0A412NEW1_MEDGN</name>
<dbReference type="InterPro" id="IPR049254">
    <property type="entry name" value="Phage_tail_terminator"/>
</dbReference>